<comment type="caution">
    <text evidence="2">The sequence shown here is derived from an EMBL/GenBank/DDBJ whole genome shotgun (WGS) entry which is preliminary data.</text>
</comment>
<dbReference type="GO" id="GO:1902600">
    <property type="term" value="P:proton transmembrane transport"/>
    <property type="evidence" value="ECO:0007669"/>
    <property type="project" value="TreeGrafter"/>
</dbReference>
<protein>
    <submittedName>
        <fullName evidence="2">Cation-transporting atpase</fullName>
    </submittedName>
</protein>
<dbReference type="GO" id="GO:1990573">
    <property type="term" value="P:potassium ion import across plasma membrane"/>
    <property type="evidence" value="ECO:0007669"/>
    <property type="project" value="TreeGrafter"/>
</dbReference>
<name>A0A0J7L701_LASNI</name>
<dbReference type="PANTHER" id="PTHR43294:SF20">
    <property type="entry name" value="P-TYPE ATPASE"/>
    <property type="match status" value="1"/>
</dbReference>
<dbReference type="InterPro" id="IPR050510">
    <property type="entry name" value="Cation_transp_ATPase_P-type"/>
</dbReference>
<proteinExistence type="predicted"/>
<dbReference type="SUPFAM" id="SSF81653">
    <property type="entry name" value="Calcium ATPase, transduction domain A"/>
    <property type="match status" value="1"/>
</dbReference>
<dbReference type="GO" id="GO:0005391">
    <property type="term" value="F:P-type sodium:potassium-exchanging transporter activity"/>
    <property type="evidence" value="ECO:0007669"/>
    <property type="project" value="TreeGrafter"/>
</dbReference>
<keyword evidence="3" id="KW-1185">Reference proteome</keyword>
<evidence type="ECO:0000259" key="1">
    <source>
        <dbReference type="Pfam" id="PF00122"/>
    </source>
</evidence>
<dbReference type="PaxDb" id="67767-A0A0J7L701"/>
<dbReference type="EMBL" id="LBMM01000438">
    <property type="protein sequence ID" value="KMQ98353.1"/>
    <property type="molecule type" value="Genomic_DNA"/>
</dbReference>
<accession>A0A0J7L701</accession>
<dbReference type="GO" id="GO:0030007">
    <property type="term" value="P:intracellular potassium ion homeostasis"/>
    <property type="evidence" value="ECO:0007669"/>
    <property type="project" value="TreeGrafter"/>
</dbReference>
<dbReference type="GO" id="GO:0036376">
    <property type="term" value="P:sodium ion export across plasma membrane"/>
    <property type="evidence" value="ECO:0007669"/>
    <property type="project" value="TreeGrafter"/>
</dbReference>
<dbReference type="STRING" id="67767.A0A0J7L701"/>
<dbReference type="InterPro" id="IPR059000">
    <property type="entry name" value="ATPase_P-type_domA"/>
</dbReference>
<dbReference type="Gene3D" id="1.20.1110.10">
    <property type="entry name" value="Calcium-transporting ATPase, transmembrane domain"/>
    <property type="match status" value="1"/>
</dbReference>
<organism evidence="2 3">
    <name type="scientific">Lasius niger</name>
    <name type="common">Black garden ant</name>
    <dbReference type="NCBI Taxonomy" id="67767"/>
    <lineage>
        <taxon>Eukaryota</taxon>
        <taxon>Metazoa</taxon>
        <taxon>Ecdysozoa</taxon>
        <taxon>Arthropoda</taxon>
        <taxon>Hexapoda</taxon>
        <taxon>Insecta</taxon>
        <taxon>Pterygota</taxon>
        <taxon>Neoptera</taxon>
        <taxon>Endopterygota</taxon>
        <taxon>Hymenoptera</taxon>
        <taxon>Apocrita</taxon>
        <taxon>Aculeata</taxon>
        <taxon>Formicoidea</taxon>
        <taxon>Formicidae</taxon>
        <taxon>Formicinae</taxon>
        <taxon>Lasius</taxon>
        <taxon>Lasius</taxon>
    </lineage>
</organism>
<evidence type="ECO:0000313" key="3">
    <source>
        <dbReference type="Proteomes" id="UP000036403"/>
    </source>
</evidence>
<dbReference type="OrthoDB" id="3352408at2759"/>
<reference evidence="2 3" key="1">
    <citation type="submission" date="2015-04" db="EMBL/GenBank/DDBJ databases">
        <title>Lasius niger genome sequencing.</title>
        <authorList>
            <person name="Konorov E.A."/>
            <person name="Nikitin M.A."/>
            <person name="Kirill M.V."/>
            <person name="Chang P."/>
        </authorList>
    </citation>
    <scope>NUCLEOTIDE SEQUENCE [LARGE SCALE GENOMIC DNA]</scope>
    <source>
        <tissue evidence="2">Whole</tissue>
    </source>
</reference>
<dbReference type="InterPro" id="IPR008250">
    <property type="entry name" value="ATPase_P-typ_transduc_dom_A_sf"/>
</dbReference>
<dbReference type="Proteomes" id="UP000036403">
    <property type="component" value="Unassembled WGS sequence"/>
</dbReference>
<dbReference type="PANTHER" id="PTHR43294">
    <property type="entry name" value="SODIUM/POTASSIUM-TRANSPORTING ATPASE SUBUNIT ALPHA"/>
    <property type="match status" value="1"/>
</dbReference>
<dbReference type="GO" id="GO:0006883">
    <property type="term" value="P:intracellular sodium ion homeostasis"/>
    <property type="evidence" value="ECO:0007669"/>
    <property type="project" value="TreeGrafter"/>
</dbReference>
<evidence type="ECO:0000313" key="2">
    <source>
        <dbReference type="EMBL" id="KMQ98353.1"/>
    </source>
</evidence>
<gene>
    <name evidence="2" type="ORF">RF55_1290</name>
</gene>
<dbReference type="GO" id="GO:0005886">
    <property type="term" value="C:plasma membrane"/>
    <property type="evidence" value="ECO:0007669"/>
    <property type="project" value="TreeGrafter"/>
</dbReference>
<feature type="domain" description="P-type ATPase A" evidence="1">
    <location>
        <begin position="1"/>
        <end position="114"/>
    </location>
</feature>
<sequence>MTEQKVVVLREGKQQEINVEKLVHGDIVYLETGKFIPADIRIIEAPKLKVDESTLTGESIPVEKISDILDIEEPMLGEQINIGFMSTFVTNGKAIGIVIATGKDSVVGQIASSITTLKNKKTPLQNKLIQLTF</sequence>
<dbReference type="Pfam" id="PF00122">
    <property type="entry name" value="E1-E2_ATPase"/>
    <property type="match status" value="1"/>
</dbReference>
<dbReference type="Gene3D" id="2.70.150.10">
    <property type="entry name" value="Calcium-transporting ATPase, cytoplasmic transduction domain A"/>
    <property type="match status" value="1"/>
</dbReference>
<dbReference type="AlphaFoldDB" id="A0A0J7L701"/>